<organism evidence="1 2">
    <name type="scientific">Gibberella moniliformis (strain M3125 / FGSC 7600)</name>
    <name type="common">Maize ear and stalk rot fungus</name>
    <name type="synonym">Fusarium verticillioides</name>
    <dbReference type="NCBI Taxonomy" id="334819"/>
    <lineage>
        <taxon>Eukaryota</taxon>
        <taxon>Fungi</taxon>
        <taxon>Dikarya</taxon>
        <taxon>Ascomycota</taxon>
        <taxon>Pezizomycotina</taxon>
        <taxon>Sordariomycetes</taxon>
        <taxon>Hypocreomycetidae</taxon>
        <taxon>Hypocreales</taxon>
        <taxon>Nectriaceae</taxon>
        <taxon>Fusarium</taxon>
        <taxon>Fusarium fujikuroi species complex</taxon>
    </lineage>
</organism>
<accession>W7LYG0</accession>
<evidence type="ECO:0000313" key="2">
    <source>
        <dbReference type="Proteomes" id="UP000009096"/>
    </source>
</evidence>
<keyword evidence="2" id="KW-1185">Reference proteome</keyword>
<name>W7LYG0_GIBM7</name>
<dbReference type="VEuPathDB" id="FungiDB:FVEG_15636"/>
<dbReference type="Proteomes" id="UP000009096">
    <property type="component" value="Chromosome 3"/>
</dbReference>
<sequence>MPKSMPRYTERGVDRRVGHKETKLQVAACAHAYAKLQKALLGSVSAGPPSGTAEEDGFSILCGGEGLVGERGTFGIDGALRLAELGVCMQRVVRTYTTHAMLLEVELANPPRLSRA</sequence>
<dbReference type="KEGG" id="fvr:FVEG_15636"/>
<gene>
    <name evidence="1" type="ORF">FVEG_15636</name>
</gene>
<reference evidence="1 2" key="1">
    <citation type="journal article" date="2010" name="Nature">
        <title>Comparative genomics reveals mobile pathogenicity chromosomes in Fusarium.</title>
        <authorList>
            <person name="Ma L.J."/>
            <person name="van der Does H.C."/>
            <person name="Borkovich K.A."/>
            <person name="Coleman J.J."/>
            <person name="Daboussi M.J."/>
            <person name="Di Pietro A."/>
            <person name="Dufresne M."/>
            <person name="Freitag M."/>
            <person name="Grabherr M."/>
            <person name="Henrissat B."/>
            <person name="Houterman P.M."/>
            <person name="Kang S."/>
            <person name="Shim W.B."/>
            <person name="Woloshuk C."/>
            <person name="Xie X."/>
            <person name="Xu J.R."/>
            <person name="Antoniw J."/>
            <person name="Baker S.E."/>
            <person name="Bluhm B.H."/>
            <person name="Breakspear A."/>
            <person name="Brown D.W."/>
            <person name="Butchko R.A."/>
            <person name="Chapman S."/>
            <person name="Coulson R."/>
            <person name="Coutinho P.M."/>
            <person name="Danchin E.G."/>
            <person name="Diener A."/>
            <person name="Gale L.R."/>
            <person name="Gardiner D.M."/>
            <person name="Goff S."/>
            <person name="Hammond-Kosack K.E."/>
            <person name="Hilburn K."/>
            <person name="Hua-Van A."/>
            <person name="Jonkers W."/>
            <person name="Kazan K."/>
            <person name="Kodira C.D."/>
            <person name="Koehrsen M."/>
            <person name="Kumar L."/>
            <person name="Lee Y.H."/>
            <person name="Li L."/>
            <person name="Manners J.M."/>
            <person name="Miranda-Saavedra D."/>
            <person name="Mukherjee M."/>
            <person name="Park G."/>
            <person name="Park J."/>
            <person name="Park S.Y."/>
            <person name="Proctor R.H."/>
            <person name="Regev A."/>
            <person name="Ruiz-Roldan M.C."/>
            <person name="Sain D."/>
            <person name="Sakthikumar S."/>
            <person name="Sykes S."/>
            <person name="Schwartz D.C."/>
            <person name="Turgeon B.G."/>
            <person name="Wapinski I."/>
            <person name="Yoder O."/>
            <person name="Young S."/>
            <person name="Zeng Q."/>
            <person name="Zhou S."/>
            <person name="Galagan J."/>
            <person name="Cuomo C.A."/>
            <person name="Kistler H.C."/>
            <person name="Rep M."/>
        </authorList>
    </citation>
    <scope>NUCLEOTIDE SEQUENCE [LARGE SCALE GENOMIC DNA]</scope>
    <source>
        <strain evidence="2">M3125 / FGSC 7600</strain>
    </source>
</reference>
<dbReference type="GeneID" id="30072512"/>
<protein>
    <submittedName>
        <fullName evidence="1">Uncharacterized protein</fullName>
    </submittedName>
</protein>
<proteinExistence type="predicted"/>
<evidence type="ECO:0000313" key="1">
    <source>
        <dbReference type="EMBL" id="EWG44353.1"/>
    </source>
</evidence>
<dbReference type="OrthoDB" id="10463366at2759"/>
<dbReference type="EMBL" id="DS022247">
    <property type="protein sequence ID" value="EWG44353.1"/>
    <property type="molecule type" value="Genomic_DNA"/>
</dbReference>
<dbReference type="AlphaFoldDB" id="W7LYG0"/>
<dbReference type="RefSeq" id="XP_018750544.1">
    <property type="nucleotide sequence ID" value="XM_018904827.1"/>
</dbReference>